<keyword evidence="1" id="KW-0472">Membrane</keyword>
<evidence type="ECO:0000256" key="1">
    <source>
        <dbReference type="SAM" id="Phobius"/>
    </source>
</evidence>
<protein>
    <submittedName>
        <fullName evidence="2">Uncharacterized protein</fullName>
    </submittedName>
</protein>
<reference evidence="2" key="1">
    <citation type="submission" date="2020-03" db="EMBL/GenBank/DDBJ databases">
        <title>A transcriptome and proteome of the tick Rhipicephalus microplus shaped by the genetic composition of its hosts and developmental stage.</title>
        <authorList>
            <person name="Garcia G.R."/>
            <person name="Ribeiro J.M.C."/>
            <person name="Maruyama S.R."/>
            <person name="Gardinasse L.G."/>
            <person name="Nelson K."/>
            <person name="Ferreira B.R."/>
            <person name="Andrade T.G."/>
            <person name="Santos I.K.F.M."/>
        </authorList>
    </citation>
    <scope>NUCLEOTIDE SEQUENCE</scope>
    <source>
        <strain evidence="2">NSGR</strain>
        <tissue evidence="2">Salivary glands</tissue>
    </source>
</reference>
<keyword evidence="1" id="KW-1133">Transmembrane helix</keyword>
<organism evidence="2">
    <name type="scientific">Rhipicephalus microplus</name>
    <name type="common">Cattle tick</name>
    <name type="synonym">Boophilus microplus</name>
    <dbReference type="NCBI Taxonomy" id="6941"/>
    <lineage>
        <taxon>Eukaryota</taxon>
        <taxon>Metazoa</taxon>
        <taxon>Ecdysozoa</taxon>
        <taxon>Arthropoda</taxon>
        <taxon>Chelicerata</taxon>
        <taxon>Arachnida</taxon>
        <taxon>Acari</taxon>
        <taxon>Parasitiformes</taxon>
        <taxon>Ixodida</taxon>
        <taxon>Ixodoidea</taxon>
        <taxon>Ixodidae</taxon>
        <taxon>Rhipicephalinae</taxon>
        <taxon>Rhipicephalus</taxon>
        <taxon>Boophilus</taxon>
    </lineage>
</organism>
<dbReference type="EMBL" id="GIKN01007323">
    <property type="protein sequence ID" value="NIE49596.1"/>
    <property type="molecule type" value="Transcribed_RNA"/>
</dbReference>
<keyword evidence="1" id="KW-0812">Transmembrane</keyword>
<feature type="transmembrane region" description="Helical" evidence="1">
    <location>
        <begin position="66"/>
        <end position="86"/>
    </location>
</feature>
<sequence>MFTWTRIRMAVVPYSLMRTYLRIVCKICCTLKYVCCVSCAMILQYLWCTLHLLPELSCWHYWQLSIYLIFLLFHAAGHMIAAACVCRL</sequence>
<evidence type="ECO:0000313" key="2">
    <source>
        <dbReference type="EMBL" id="NIE49596.1"/>
    </source>
</evidence>
<dbReference type="AlphaFoldDB" id="A0A6G5AHB4"/>
<feature type="transmembrane region" description="Helical" evidence="1">
    <location>
        <begin position="20"/>
        <end position="46"/>
    </location>
</feature>
<name>A0A6G5AHB4_RHIMP</name>
<proteinExistence type="predicted"/>
<accession>A0A6G5AHB4</accession>